<dbReference type="GO" id="GO:1990817">
    <property type="term" value="F:poly(A) RNA polymerase activity"/>
    <property type="evidence" value="ECO:0007669"/>
    <property type="project" value="UniProtKB-EC"/>
</dbReference>
<dbReference type="GO" id="GO:0031123">
    <property type="term" value="P:RNA 3'-end processing"/>
    <property type="evidence" value="ECO:0007669"/>
    <property type="project" value="TreeGrafter"/>
</dbReference>
<dbReference type="GO" id="GO:0046872">
    <property type="term" value="F:metal ion binding"/>
    <property type="evidence" value="ECO:0007669"/>
    <property type="project" value="UniProtKB-KW"/>
</dbReference>
<dbReference type="RefSeq" id="XP_056468626.1">
    <property type="nucleotide sequence ID" value="XM_056623638.1"/>
</dbReference>
<dbReference type="InterPro" id="IPR045862">
    <property type="entry name" value="Trf4-like"/>
</dbReference>
<dbReference type="OrthoDB" id="273917at2759"/>
<reference evidence="8" key="2">
    <citation type="journal article" date="2023" name="IMA Fungus">
        <title>Comparative genomic study of the Penicillium genus elucidates a diverse pangenome and 15 lateral gene transfer events.</title>
        <authorList>
            <person name="Petersen C."/>
            <person name="Sorensen T."/>
            <person name="Nielsen M.R."/>
            <person name="Sondergaard T.E."/>
            <person name="Sorensen J.L."/>
            <person name="Fitzpatrick D.A."/>
            <person name="Frisvad J.C."/>
            <person name="Nielsen K.L."/>
        </authorList>
    </citation>
    <scope>NUCLEOTIDE SEQUENCE</scope>
    <source>
        <strain evidence="8">IBT 30761</strain>
    </source>
</reference>
<dbReference type="Pfam" id="PF22600">
    <property type="entry name" value="MTPAP-like_central"/>
    <property type="match status" value="1"/>
</dbReference>
<dbReference type="PANTHER" id="PTHR23092">
    <property type="entry name" value="POLY(A) RNA POLYMERASE"/>
    <property type="match status" value="1"/>
</dbReference>
<dbReference type="GO" id="GO:0043634">
    <property type="term" value="P:polyadenylation-dependent ncRNA catabolic process"/>
    <property type="evidence" value="ECO:0007669"/>
    <property type="project" value="TreeGrafter"/>
</dbReference>
<gene>
    <name evidence="8" type="ORF">N7532_011147</name>
</gene>
<dbReference type="CDD" id="cd05402">
    <property type="entry name" value="NT_PAP_TUTase"/>
    <property type="match status" value="1"/>
</dbReference>
<evidence type="ECO:0000313" key="9">
    <source>
        <dbReference type="Proteomes" id="UP001149074"/>
    </source>
</evidence>
<feature type="domain" description="Poly(A) RNA polymerase mitochondrial-like central palm" evidence="7">
    <location>
        <begin position="303"/>
        <end position="442"/>
    </location>
</feature>
<name>A0A9W9EHX8_9EURO</name>
<dbReference type="Gene3D" id="1.10.1410.10">
    <property type="match status" value="1"/>
</dbReference>
<feature type="region of interest" description="Disordered" evidence="5">
    <location>
        <begin position="624"/>
        <end position="659"/>
    </location>
</feature>
<keyword evidence="3" id="KW-0479">Metal-binding</keyword>
<feature type="region of interest" description="Disordered" evidence="5">
    <location>
        <begin position="1"/>
        <end position="172"/>
    </location>
</feature>
<evidence type="ECO:0000256" key="3">
    <source>
        <dbReference type="ARBA" id="ARBA00022723"/>
    </source>
</evidence>
<dbReference type="InterPro" id="IPR002058">
    <property type="entry name" value="PAP_assoc"/>
</dbReference>
<keyword evidence="4" id="KW-0460">Magnesium</keyword>
<evidence type="ECO:0000256" key="5">
    <source>
        <dbReference type="SAM" id="MobiDB-lite"/>
    </source>
</evidence>
<dbReference type="GO" id="GO:0031499">
    <property type="term" value="C:TRAMP complex"/>
    <property type="evidence" value="ECO:0007669"/>
    <property type="project" value="TreeGrafter"/>
</dbReference>
<organism evidence="8 9">
    <name type="scientific">Penicillium argentinense</name>
    <dbReference type="NCBI Taxonomy" id="1131581"/>
    <lineage>
        <taxon>Eukaryota</taxon>
        <taxon>Fungi</taxon>
        <taxon>Dikarya</taxon>
        <taxon>Ascomycota</taxon>
        <taxon>Pezizomycotina</taxon>
        <taxon>Eurotiomycetes</taxon>
        <taxon>Eurotiomycetidae</taxon>
        <taxon>Eurotiales</taxon>
        <taxon>Aspergillaceae</taxon>
        <taxon>Penicillium</taxon>
    </lineage>
</organism>
<feature type="compositionally biased region" description="Basic and acidic residues" evidence="5">
    <location>
        <begin position="65"/>
        <end position="81"/>
    </location>
</feature>
<comment type="similarity">
    <text evidence="1">Belongs to the DNA polymerase type-B-like family.</text>
</comment>
<evidence type="ECO:0000313" key="8">
    <source>
        <dbReference type="EMBL" id="KAJ5082104.1"/>
    </source>
</evidence>
<reference evidence="8" key="1">
    <citation type="submission" date="2022-11" db="EMBL/GenBank/DDBJ databases">
        <authorList>
            <person name="Petersen C."/>
        </authorList>
    </citation>
    <scope>NUCLEOTIDE SEQUENCE</scope>
    <source>
        <strain evidence="8">IBT 30761</strain>
    </source>
</reference>
<dbReference type="Gene3D" id="3.30.460.10">
    <property type="entry name" value="Beta Polymerase, domain 2"/>
    <property type="match status" value="1"/>
</dbReference>
<sequence>MATPFQFRGADAPNPPPRQPRRQNRSKPGNQARNRPARPSNLPPRPRFTFRCPPPPTSERPLLSTKREPTPEQLHAEEDTGSKPAHKFKFNLDGASPSSASSADMDISEPSSDDAESDNPEHPRKRRVPASNVSKMPDVAPLPAPPSAPKWSNPDPYTVLPPPDESKQQKVDVVDMIRKARLPKDASGAAKTNAVVQNDDFISLGGADGADDTPDDHKPKAPNNAPTGPKNMVTENRAQQSASSMQKRTHDGETKGFSNRLARPVEFGPYRKGDILTSWRALSVESAAPWFEDSGLVNVASRLHSEICDFYAWIRPRDFEQIVREDLVSRLQQAFEGAYPGCQLRAFGSFASGLYLPVADVDLVLLSPGFQRTHVPHYGLTPSQIWKFSKVLDRAGISIPRETEVIAHARVPIIKLVDKVTGLHVDISFDNDSGIMANETFKEWRKEFPQMPVLVSIIKQFLLIRGLNEVPTGGLGGFSITCMVTSFLNHIPDPMKQNLGRLLLDFLDFYGNVHEFQDSGIRLKPPMYFNKARNMDFARKGPRLTIEDPNNILNDISGGTRDIDLILSQFGKAFRELSLAMNRLAKTNNRKESILATIMGGNYAAYAIQRDQLHEVFERSARFAEFRNRPPPPPAYSPPPPPSPPPLPPGPPPPGPPPQ</sequence>
<dbReference type="EMBL" id="JAPQKI010000011">
    <property type="protein sequence ID" value="KAJ5082104.1"/>
    <property type="molecule type" value="Genomic_DNA"/>
</dbReference>
<evidence type="ECO:0000256" key="4">
    <source>
        <dbReference type="ARBA" id="ARBA00022842"/>
    </source>
</evidence>
<protein>
    <recommendedName>
        <fullName evidence="2">polynucleotide adenylyltransferase</fullName>
        <ecNumber evidence="2">2.7.7.19</ecNumber>
    </recommendedName>
</protein>
<dbReference type="GeneID" id="81362617"/>
<evidence type="ECO:0000256" key="2">
    <source>
        <dbReference type="ARBA" id="ARBA00012388"/>
    </source>
</evidence>
<feature type="compositionally biased region" description="Pro residues" evidence="5">
    <location>
        <begin position="629"/>
        <end position="659"/>
    </location>
</feature>
<feature type="compositionally biased region" description="Pro residues" evidence="5">
    <location>
        <begin position="41"/>
        <end position="58"/>
    </location>
</feature>
<dbReference type="SUPFAM" id="SSF81301">
    <property type="entry name" value="Nucleotidyltransferase"/>
    <property type="match status" value="1"/>
</dbReference>
<evidence type="ECO:0000259" key="7">
    <source>
        <dbReference type="Pfam" id="PF22600"/>
    </source>
</evidence>
<dbReference type="PANTHER" id="PTHR23092:SF15">
    <property type="entry name" value="INACTIVE NON-CANONICAL POLY(A) RNA POLYMERASE PROTEIN TRF4-2-RELATED"/>
    <property type="match status" value="1"/>
</dbReference>
<dbReference type="Pfam" id="PF03828">
    <property type="entry name" value="PAP_assoc"/>
    <property type="match status" value="1"/>
</dbReference>
<evidence type="ECO:0000259" key="6">
    <source>
        <dbReference type="Pfam" id="PF03828"/>
    </source>
</evidence>
<comment type="caution">
    <text evidence="8">The sequence shown here is derived from an EMBL/GenBank/DDBJ whole genome shotgun (WGS) entry which is preliminary data.</text>
</comment>
<dbReference type="InterPro" id="IPR043519">
    <property type="entry name" value="NT_sf"/>
</dbReference>
<accession>A0A9W9EHX8</accession>
<dbReference type="Proteomes" id="UP001149074">
    <property type="component" value="Unassembled WGS sequence"/>
</dbReference>
<feature type="region of interest" description="Disordered" evidence="5">
    <location>
        <begin position="203"/>
        <end position="256"/>
    </location>
</feature>
<feature type="compositionally biased region" description="Polar residues" evidence="5">
    <location>
        <begin position="233"/>
        <end position="246"/>
    </location>
</feature>
<dbReference type="SUPFAM" id="SSF81631">
    <property type="entry name" value="PAP/OAS1 substrate-binding domain"/>
    <property type="match status" value="1"/>
</dbReference>
<keyword evidence="9" id="KW-1185">Reference proteome</keyword>
<evidence type="ECO:0000256" key="1">
    <source>
        <dbReference type="ARBA" id="ARBA00008593"/>
    </source>
</evidence>
<dbReference type="GO" id="GO:0010605">
    <property type="term" value="P:negative regulation of macromolecule metabolic process"/>
    <property type="evidence" value="ECO:0007669"/>
    <property type="project" value="UniProtKB-ARBA"/>
</dbReference>
<dbReference type="GO" id="GO:0005730">
    <property type="term" value="C:nucleolus"/>
    <property type="evidence" value="ECO:0007669"/>
    <property type="project" value="TreeGrafter"/>
</dbReference>
<dbReference type="EC" id="2.7.7.19" evidence="2"/>
<dbReference type="InterPro" id="IPR054708">
    <property type="entry name" value="MTPAP-like_central"/>
</dbReference>
<dbReference type="GO" id="GO:0003729">
    <property type="term" value="F:mRNA binding"/>
    <property type="evidence" value="ECO:0007669"/>
    <property type="project" value="TreeGrafter"/>
</dbReference>
<feature type="domain" description="PAP-associated" evidence="6">
    <location>
        <begin position="498"/>
        <end position="552"/>
    </location>
</feature>
<dbReference type="AlphaFoldDB" id="A0A9W9EHX8"/>
<proteinExistence type="inferred from homology"/>